<evidence type="ECO:0000313" key="3">
    <source>
        <dbReference type="EMBL" id="MCT2587528.1"/>
    </source>
</evidence>
<accession>A0ABT2JI09</accession>
<evidence type="ECO:0000256" key="1">
    <source>
        <dbReference type="SAM" id="MobiDB-lite"/>
    </source>
</evidence>
<dbReference type="Proteomes" id="UP001156441">
    <property type="component" value="Unassembled WGS sequence"/>
</dbReference>
<feature type="chain" id="PRO_5047056783" description="DUF3558 domain-containing protein" evidence="2">
    <location>
        <begin position="22"/>
        <end position="296"/>
    </location>
</feature>
<evidence type="ECO:0000256" key="2">
    <source>
        <dbReference type="SAM" id="SignalP"/>
    </source>
</evidence>
<dbReference type="RefSeq" id="WP_260195404.1">
    <property type="nucleotide sequence ID" value="NZ_JAFFZE010000025.1"/>
</dbReference>
<dbReference type="PROSITE" id="PS51257">
    <property type="entry name" value="PROKAR_LIPOPROTEIN"/>
    <property type="match status" value="1"/>
</dbReference>
<keyword evidence="4" id="KW-1185">Reference proteome</keyword>
<evidence type="ECO:0000313" key="4">
    <source>
        <dbReference type="Proteomes" id="UP001156441"/>
    </source>
</evidence>
<name>A0ABT2JI09_9PSEU</name>
<reference evidence="3 4" key="1">
    <citation type="submission" date="2021-02" db="EMBL/GenBank/DDBJ databases">
        <title>Actinophytocola xerophila sp. nov., isolated from soil of cotton cropping field.</title>
        <authorList>
            <person name="Huang R."/>
            <person name="Chen X."/>
            <person name="Ge X."/>
            <person name="Liu W."/>
        </authorList>
    </citation>
    <scope>NUCLEOTIDE SEQUENCE [LARGE SCALE GENOMIC DNA]</scope>
    <source>
        <strain evidence="3 4">S1-96</strain>
    </source>
</reference>
<feature type="region of interest" description="Disordered" evidence="1">
    <location>
        <begin position="275"/>
        <end position="296"/>
    </location>
</feature>
<organism evidence="3 4">
    <name type="scientific">Actinophytocola gossypii</name>
    <dbReference type="NCBI Taxonomy" id="2812003"/>
    <lineage>
        <taxon>Bacteria</taxon>
        <taxon>Bacillati</taxon>
        <taxon>Actinomycetota</taxon>
        <taxon>Actinomycetes</taxon>
        <taxon>Pseudonocardiales</taxon>
        <taxon>Pseudonocardiaceae</taxon>
    </lineage>
</organism>
<comment type="caution">
    <text evidence="3">The sequence shown here is derived from an EMBL/GenBank/DDBJ whole genome shotgun (WGS) entry which is preliminary data.</text>
</comment>
<keyword evidence="2" id="KW-0732">Signal</keyword>
<dbReference type="EMBL" id="JAFFZE010000025">
    <property type="protein sequence ID" value="MCT2587528.1"/>
    <property type="molecule type" value="Genomic_DNA"/>
</dbReference>
<evidence type="ECO:0008006" key="5">
    <source>
        <dbReference type="Google" id="ProtNLM"/>
    </source>
</evidence>
<gene>
    <name evidence="3" type="ORF">JT362_30830</name>
</gene>
<feature type="signal peptide" evidence="2">
    <location>
        <begin position="1"/>
        <end position="21"/>
    </location>
</feature>
<sequence length="296" mass="31532">MRVLGVLLVMAVVVTGCTATAVDEPDTSERDRDAVVSALRAINPCTLLPGQGELRWSSPYRCFTVEAPRIVVVVGKWLDPARSSGSAERFELDGAAALRRPFARNCVVDLPVGADLYVRFDAQGTGLAGPLCEAATRAARTGVRLLANPDVVAMSGPRQDACDLLERAAGDRLEGLEPRFAEAGAHGLDLCQARRVNDSGWESAYSVRIVHGTAGALSNERAETLDGRPVAVYETDDCEYGWRAGDSGAPEPLGDRILRTRAPDCATAAELARTLMATDTDPSPSVDPQRPVTTPF</sequence>
<proteinExistence type="predicted"/>
<protein>
    <recommendedName>
        <fullName evidence="5">DUF3558 domain-containing protein</fullName>
    </recommendedName>
</protein>